<proteinExistence type="predicted"/>
<dbReference type="AlphaFoldDB" id="A0AAU9J714"/>
<comment type="caution">
    <text evidence="1">The sequence shown here is derived from an EMBL/GenBank/DDBJ whole genome shotgun (WGS) entry which is preliminary data.</text>
</comment>
<gene>
    <name evidence="1" type="ORF">BSTOLATCC_MIC29655</name>
</gene>
<evidence type="ECO:0000313" key="2">
    <source>
        <dbReference type="Proteomes" id="UP001162131"/>
    </source>
</evidence>
<dbReference type="Proteomes" id="UP001162131">
    <property type="component" value="Unassembled WGS sequence"/>
</dbReference>
<organism evidence="1 2">
    <name type="scientific">Blepharisma stoltei</name>
    <dbReference type="NCBI Taxonomy" id="1481888"/>
    <lineage>
        <taxon>Eukaryota</taxon>
        <taxon>Sar</taxon>
        <taxon>Alveolata</taxon>
        <taxon>Ciliophora</taxon>
        <taxon>Postciliodesmatophora</taxon>
        <taxon>Heterotrichea</taxon>
        <taxon>Heterotrichida</taxon>
        <taxon>Blepharismidae</taxon>
        <taxon>Blepharisma</taxon>
    </lineage>
</organism>
<name>A0AAU9J714_9CILI</name>
<accession>A0AAU9J714</accession>
<sequence>MTYQWTSITRICLSLYQDSTTMKNIEIDENSITTSDFRVILKKLRVENRLVKFMIKEIKDLFKSNFLHRRYMVVLLHFLISEMPFIDKDSLIALLKESNEEIVNIVHNSIIDLSYLSEHQIFMSLVSQTDILIKEALIGIEDLGALQTNYIRKIKQYD</sequence>
<dbReference type="EMBL" id="CAJZBQ010000029">
    <property type="protein sequence ID" value="CAG9321744.1"/>
    <property type="molecule type" value="Genomic_DNA"/>
</dbReference>
<protein>
    <submittedName>
        <fullName evidence="1">Uncharacterized protein</fullName>
    </submittedName>
</protein>
<evidence type="ECO:0000313" key="1">
    <source>
        <dbReference type="EMBL" id="CAG9321744.1"/>
    </source>
</evidence>
<keyword evidence="2" id="KW-1185">Reference proteome</keyword>
<reference evidence="1" key="1">
    <citation type="submission" date="2021-09" db="EMBL/GenBank/DDBJ databases">
        <authorList>
            <consortium name="AG Swart"/>
            <person name="Singh M."/>
            <person name="Singh A."/>
            <person name="Seah K."/>
            <person name="Emmerich C."/>
        </authorList>
    </citation>
    <scope>NUCLEOTIDE SEQUENCE</scope>
    <source>
        <strain evidence="1">ATCC30299</strain>
    </source>
</reference>